<dbReference type="PROSITE" id="PS00280">
    <property type="entry name" value="BPTI_KUNITZ_1"/>
    <property type="match status" value="1"/>
</dbReference>
<feature type="chain" id="PRO_5003999849" evidence="2">
    <location>
        <begin position="26"/>
        <end position="99"/>
    </location>
</feature>
<accession>L9KFI7</accession>
<dbReference type="InterPro" id="IPR020901">
    <property type="entry name" value="Prtase_inh_Kunz-CS"/>
</dbReference>
<dbReference type="SUPFAM" id="SSF57362">
    <property type="entry name" value="BPTI-like"/>
    <property type="match status" value="1"/>
</dbReference>
<dbReference type="Pfam" id="PF00014">
    <property type="entry name" value="Kunitz_BPTI"/>
    <property type="match status" value="1"/>
</dbReference>
<dbReference type="MEROPS" id="I02.975"/>
<organism evidence="4 5">
    <name type="scientific">Tupaia chinensis</name>
    <name type="common">Chinese tree shrew</name>
    <name type="synonym">Tupaia belangeri chinensis</name>
    <dbReference type="NCBI Taxonomy" id="246437"/>
    <lineage>
        <taxon>Eukaryota</taxon>
        <taxon>Metazoa</taxon>
        <taxon>Chordata</taxon>
        <taxon>Craniata</taxon>
        <taxon>Vertebrata</taxon>
        <taxon>Euteleostomi</taxon>
        <taxon>Mammalia</taxon>
        <taxon>Eutheria</taxon>
        <taxon>Euarchontoglires</taxon>
        <taxon>Scandentia</taxon>
        <taxon>Tupaiidae</taxon>
        <taxon>Tupaia</taxon>
    </lineage>
</organism>
<dbReference type="GO" id="GO:0004867">
    <property type="term" value="F:serine-type endopeptidase inhibitor activity"/>
    <property type="evidence" value="ECO:0007669"/>
    <property type="project" value="InterPro"/>
</dbReference>
<name>L9KFI7_TUPCH</name>
<evidence type="ECO:0000313" key="4">
    <source>
        <dbReference type="EMBL" id="ELW61655.1"/>
    </source>
</evidence>
<feature type="domain" description="BPTI/Kunitz inhibitor" evidence="3">
    <location>
        <begin position="42"/>
        <end position="92"/>
    </location>
</feature>
<dbReference type="InterPro" id="IPR002223">
    <property type="entry name" value="Kunitz_BPTI"/>
</dbReference>
<dbReference type="InterPro" id="IPR042943">
    <property type="entry name" value="SPINT4"/>
</dbReference>
<dbReference type="STRING" id="246437.L9KFI7"/>
<dbReference type="InParanoid" id="L9KFI7"/>
<evidence type="ECO:0000259" key="3">
    <source>
        <dbReference type="PROSITE" id="PS50279"/>
    </source>
</evidence>
<dbReference type="AlphaFoldDB" id="L9KFI7"/>
<dbReference type="SMART" id="SM00131">
    <property type="entry name" value="KU"/>
    <property type="match status" value="1"/>
</dbReference>
<reference evidence="5" key="2">
    <citation type="journal article" date="2013" name="Nat. Commun.">
        <title>Genome of the Chinese tree shrew.</title>
        <authorList>
            <person name="Fan Y."/>
            <person name="Huang Z.Y."/>
            <person name="Cao C.C."/>
            <person name="Chen C.S."/>
            <person name="Chen Y.X."/>
            <person name="Fan D.D."/>
            <person name="He J."/>
            <person name="Hou H.L."/>
            <person name="Hu L."/>
            <person name="Hu X.T."/>
            <person name="Jiang X.T."/>
            <person name="Lai R."/>
            <person name="Lang Y.S."/>
            <person name="Liang B."/>
            <person name="Liao S.G."/>
            <person name="Mu D."/>
            <person name="Ma Y.Y."/>
            <person name="Niu Y.Y."/>
            <person name="Sun X.Q."/>
            <person name="Xia J.Q."/>
            <person name="Xiao J."/>
            <person name="Xiong Z.Q."/>
            <person name="Xu L."/>
            <person name="Yang L."/>
            <person name="Zhang Y."/>
            <person name="Zhao W."/>
            <person name="Zhao X.D."/>
            <person name="Zheng Y.T."/>
            <person name="Zhou J.M."/>
            <person name="Zhu Y.B."/>
            <person name="Zhang G.J."/>
            <person name="Wang J."/>
            <person name="Yao Y.G."/>
        </authorList>
    </citation>
    <scope>NUCLEOTIDE SEQUENCE [LARGE SCALE GENOMIC DNA]</scope>
</reference>
<keyword evidence="1" id="KW-1015">Disulfide bond</keyword>
<gene>
    <name evidence="4" type="ORF">TREES_T100009145</name>
</gene>
<dbReference type="Proteomes" id="UP000011518">
    <property type="component" value="Unassembled WGS sequence"/>
</dbReference>
<evidence type="ECO:0000256" key="1">
    <source>
        <dbReference type="ARBA" id="ARBA00023157"/>
    </source>
</evidence>
<sequence length="99" mass="11218">MKPAEKLGLLLGFFILCSLITPLLGGVARLTEMICAELKDPCKMDMEPGSCYEIQFRYFYNTTSKLCQSFFYTGCNGNMNNFVLKIDCQVACEEAYKIK</sequence>
<evidence type="ECO:0000313" key="5">
    <source>
        <dbReference type="Proteomes" id="UP000011518"/>
    </source>
</evidence>
<dbReference type="PANTHER" id="PTHR47898">
    <property type="entry name" value="KUNITZ-TYPE PROTEASE INHIBITOR 4"/>
    <property type="match status" value="1"/>
</dbReference>
<dbReference type="CDD" id="cd00109">
    <property type="entry name" value="Kunitz-type"/>
    <property type="match status" value="1"/>
</dbReference>
<protein>
    <submittedName>
        <fullName evidence="4">Kunitz-type protease inhibitor 4</fullName>
    </submittedName>
</protein>
<keyword evidence="5" id="KW-1185">Reference proteome</keyword>
<dbReference type="PRINTS" id="PR00759">
    <property type="entry name" value="BASICPTASE"/>
</dbReference>
<feature type="signal peptide" evidence="2">
    <location>
        <begin position="1"/>
        <end position="25"/>
    </location>
</feature>
<reference evidence="5" key="1">
    <citation type="submission" date="2012-07" db="EMBL/GenBank/DDBJ databases">
        <title>Genome of the Chinese tree shrew, a rising model animal genetically related to primates.</title>
        <authorList>
            <person name="Zhang G."/>
            <person name="Fan Y."/>
            <person name="Yao Y."/>
            <person name="Huang Z."/>
        </authorList>
    </citation>
    <scope>NUCLEOTIDE SEQUENCE [LARGE SCALE GENOMIC DNA]</scope>
</reference>
<dbReference type="PANTHER" id="PTHR47898:SF1">
    <property type="entry name" value="KUNITZ-TYPE PROTEASE INHIBITOR 4"/>
    <property type="match status" value="1"/>
</dbReference>
<proteinExistence type="predicted"/>
<keyword evidence="2" id="KW-0732">Signal</keyword>
<dbReference type="InterPro" id="IPR036880">
    <property type="entry name" value="Kunitz_BPTI_sf"/>
</dbReference>
<dbReference type="OrthoDB" id="4473401at2759"/>
<dbReference type="EMBL" id="KB320863">
    <property type="protein sequence ID" value="ELW61655.1"/>
    <property type="molecule type" value="Genomic_DNA"/>
</dbReference>
<dbReference type="Gene3D" id="4.10.410.10">
    <property type="entry name" value="Pancreatic trypsin inhibitor Kunitz domain"/>
    <property type="match status" value="1"/>
</dbReference>
<dbReference type="PROSITE" id="PS50279">
    <property type="entry name" value="BPTI_KUNITZ_2"/>
    <property type="match status" value="1"/>
</dbReference>
<evidence type="ECO:0000256" key="2">
    <source>
        <dbReference type="SAM" id="SignalP"/>
    </source>
</evidence>